<dbReference type="Proteomes" id="UP000692954">
    <property type="component" value="Unassembled WGS sequence"/>
</dbReference>
<reference evidence="1" key="1">
    <citation type="submission" date="2021-01" db="EMBL/GenBank/DDBJ databases">
        <authorList>
            <consortium name="Genoscope - CEA"/>
            <person name="William W."/>
        </authorList>
    </citation>
    <scope>NUCLEOTIDE SEQUENCE</scope>
</reference>
<dbReference type="AlphaFoldDB" id="A0A8S1K7J5"/>
<keyword evidence="2" id="KW-1185">Reference proteome</keyword>
<comment type="caution">
    <text evidence="1">The sequence shown here is derived from an EMBL/GenBank/DDBJ whole genome shotgun (WGS) entry which is preliminary data.</text>
</comment>
<evidence type="ECO:0000313" key="1">
    <source>
        <dbReference type="EMBL" id="CAD8049056.1"/>
    </source>
</evidence>
<proteinExistence type="predicted"/>
<accession>A0A8S1K7J5</accession>
<name>A0A8S1K7J5_9CILI</name>
<sequence>MPIKAYIFLILNKILQQFISIILKNQLFVIQGNLEDQIQVSNRKKSWINLDIKIIKVNQIQVQFQMDLDLDYHQLHQRLDIVEFGEIQMKRQ</sequence>
<organism evidence="1 2">
    <name type="scientific">Paramecium sonneborni</name>
    <dbReference type="NCBI Taxonomy" id="65129"/>
    <lineage>
        <taxon>Eukaryota</taxon>
        <taxon>Sar</taxon>
        <taxon>Alveolata</taxon>
        <taxon>Ciliophora</taxon>
        <taxon>Intramacronucleata</taxon>
        <taxon>Oligohymenophorea</taxon>
        <taxon>Peniculida</taxon>
        <taxon>Parameciidae</taxon>
        <taxon>Paramecium</taxon>
    </lineage>
</organism>
<gene>
    <name evidence="1" type="ORF">PSON_ATCC_30995.1.T0030546</name>
</gene>
<protein>
    <submittedName>
        <fullName evidence="1">Uncharacterized protein</fullName>
    </submittedName>
</protein>
<dbReference type="EMBL" id="CAJJDN010000003">
    <property type="protein sequence ID" value="CAD8049056.1"/>
    <property type="molecule type" value="Genomic_DNA"/>
</dbReference>
<evidence type="ECO:0000313" key="2">
    <source>
        <dbReference type="Proteomes" id="UP000692954"/>
    </source>
</evidence>